<dbReference type="InterPro" id="IPR011990">
    <property type="entry name" value="TPR-like_helical_dom_sf"/>
</dbReference>
<evidence type="ECO:0000313" key="2">
    <source>
        <dbReference type="EMBL" id="GHH63479.1"/>
    </source>
</evidence>
<feature type="compositionally biased region" description="Low complexity" evidence="1">
    <location>
        <begin position="32"/>
        <end position="44"/>
    </location>
</feature>
<feature type="compositionally biased region" description="Pro residues" evidence="1">
    <location>
        <begin position="758"/>
        <end position="767"/>
    </location>
</feature>
<feature type="region of interest" description="Disordered" evidence="1">
    <location>
        <begin position="732"/>
        <end position="815"/>
    </location>
</feature>
<feature type="compositionally biased region" description="Pro residues" evidence="1">
    <location>
        <begin position="478"/>
        <end position="495"/>
    </location>
</feature>
<evidence type="ECO:0000256" key="1">
    <source>
        <dbReference type="SAM" id="MobiDB-lite"/>
    </source>
</evidence>
<feature type="compositionally biased region" description="Low complexity" evidence="1">
    <location>
        <begin position="523"/>
        <end position="540"/>
    </location>
</feature>
<feature type="compositionally biased region" description="Low complexity" evidence="1">
    <location>
        <begin position="668"/>
        <end position="687"/>
    </location>
</feature>
<protein>
    <submittedName>
        <fullName evidence="2">Uncharacterized protein</fullName>
    </submittedName>
</protein>
<reference evidence="2" key="1">
    <citation type="journal article" date="2014" name="Int. J. Syst. Evol. Microbiol.">
        <title>Complete genome sequence of Corynebacterium casei LMG S-19264T (=DSM 44701T), isolated from a smear-ripened cheese.</title>
        <authorList>
            <consortium name="US DOE Joint Genome Institute (JGI-PGF)"/>
            <person name="Walter F."/>
            <person name="Albersmeier A."/>
            <person name="Kalinowski J."/>
            <person name="Ruckert C."/>
        </authorList>
    </citation>
    <scope>NUCLEOTIDE SEQUENCE</scope>
    <source>
        <strain evidence="2">JCM 4646</strain>
    </source>
</reference>
<feature type="compositionally biased region" description="Low complexity" evidence="1">
    <location>
        <begin position="591"/>
        <end position="642"/>
    </location>
</feature>
<feature type="region of interest" description="Disordered" evidence="1">
    <location>
        <begin position="662"/>
        <end position="717"/>
    </location>
</feature>
<feature type="region of interest" description="Disordered" evidence="1">
    <location>
        <begin position="1"/>
        <end position="141"/>
    </location>
</feature>
<feature type="compositionally biased region" description="Low complexity" evidence="1">
    <location>
        <begin position="81"/>
        <end position="92"/>
    </location>
</feature>
<proteinExistence type="predicted"/>
<sequence length="958" mass="96318">MPAFPDDDDSAMEETARMPRIGVAGREPAEAPPAAAQANPFDAPGPFDARNPFDAPGPFDGPVRTTRQGAFDQTPESAGVPGQFQPQRFTPQPQSPQPQPAAHNGPSQAQAPQPGLPGQAPPPPAAPPAQPSTGWTVTMPVINPASLPGPAAAPGPVPVQGPVPPAGPVPAPGPVTGVPAPAPAGGPVAAPAPWPGGPAPAPGGLGAAPRGRILVVEGGYGTSGRRPWGRGGANQAPVLSAMLAAVSPQMLLAADAVDAVHLPGANDPQTVLAHLRAASRHPGPLLVHLGGHLVADKRGGQLYLTLRDSKPGSVRQDGLSWQAIAGELQHRPRDWQTLVIADLSADQQAWPQLQTQISPLTDGIPLWAVVSPDPEQIGTFTRALIEALHGGRPGADAVLAPEQLRQQVYSVLRPDVVILSSHAPDRPVFRNTARRTEHAPVIDAVAYEGPRPAAVQPRPAGRRDALVPPPAAGASPVSGPPPAAGAAPSGPPPAPTARVRLDKPLPEQAGVPASTPRVLLDKPGTAPDASGTGAGPAAGPVVSLSKGDASPVAPAGARPVTLRKRTTWTPEDAPATAGPGTDGPPTDDPATDLSAADVPAAEAPAAQATVPAPEPSAAPVAARPAEAPPVADEAPEPAARPVTLAKRGPGAVLLEALSAAAGQPLPEPVSQSVSEPVSEPLSEPVSQAVSEPKPKPAPVSESKSAPLSEPVSGSASPWAAVAVDPAATAQPTLTGLAVPPPEPAAAPQNSLWGNPAPEAAPAPPAGPAPTAAAPAGTAAGPESGSDAGPTAGPEAATQAATEAEAVAEDRPPLPDDYREAIGRIVRSAEAGEHAAAAELALALEERTVEVHGPTAAPVLQVRQVRAHVSRLAGRPGEAADLYRAVALVLLRAQGADHPETQQAATNAEACWRAIPDRAEALKVAPEIIELRAYLPGPDGRKLRAAERYLAQLAASPAG</sequence>
<dbReference type="RefSeq" id="WP_190209790.1">
    <property type="nucleotide sequence ID" value="NZ_BNBO01000004.1"/>
</dbReference>
<name>A0A919KL21_9ACTN</name>
<evidence type="ECO:0000313" key="3">
    <source>
        <dbReference type="Proteomes" id="UP000617734"/>
    </source>
</evidence>
<dbReference type="GeneID" id="95351796"/>
<feature type="compositionally biased region" description="Low complexity" evidence="1">
    <location>
        <begin position="105"/>
        <end position="118"/>
    </location>
</feature>
<dbReference type="AlphaFoldDB" id="A0A919KL21"/>
<keyword evidence="3" id="KW-1185">Reference proteome</keyword>
<dbReference type="PANTHER" id="PTHR34403:SF14">
    <property type="entry name" value="OS05G0225800 PROTEIN"/>
    <property type="match status" value="1"/>
</dbReference>
<feature type="compositionally biased region" description="Pro residues" evidence="1">
    <location>
        <begin position="119"/>
        <end position="130"/>
    </location>
</feature>
<dbReference type="Proteomes" id="UP000617734">
    <property type="component" value="Unassembled WGS sequence"/>
</dbReference>
<reference evidence="2" key="2">
    <citation type="submission" date="2020-09" db="EMBL/GenBank/DDBJ databases">
        <authorList>
            <person name="Sun Q."/>
            <person name="Ohkuma M."/>
        </authorList>
    </citation>
    <scope>NUCLEOTIDE SEQUENCE</scope>
    <source>
        <strain evidence="2">JCM 4646</strain>
    </source>
</reference>
<feature type="compositionally biased region" description="Low complexity" evidence="1">
    <location>
        <begin position="768"/>
        <end position="804"/>
    </location>
</feature>
<feature type="compositionally biased region" description="Acidic residues" evidence="1">
    <location>
        <begin position="1"/>
        <end position="12"/>
    </location>
</feature>
<dbReference type="EMBL" id="BNBO01000004">
    <property type="protein sequence ID" value="GHH63479.1"/>
    <property type="molecule type" value="Genomic_DNA"/>
</dbReference>
<dbReference type="InterPro" id="IPR050972">
    <property type="entry name" value="SDr-like"/>
</dbReference>
<dbReference type="Gene3D" id="1.25.40.10">
    <property type="entry name" value="Tetratricopeptide repeat domain"/>
    <property type="match status" value="1"/>
</dbReference>
<dbReference type="PANTHER" id="PTHR34403">
    <property type="entry name" value="TOL-PAL SYSTEM PROTEIN TOLA"/>
    <property type="match status" value="1"/>
</dbReference>
<organism evidence="2 3">
    <name type="scientific">Kitasatospora indigofera</name>
    <dbReference type="NCBI Taxonomy" id="67307"/>
    <lineage>
        <taxon>Bacteria</taxon>
        <taxon>Bacillati</taxon>
        <taxon>Actinomycetota</taxon>
        <taxon>Actinomycetes</taxon>
        <taxon>Kitasatosporales</taxon>
        <taxon>Streptomycetaceae</taxon>
        <taxon>Kitasatospora</taxon>
    </lineage>
</organism>
<comment type="caution">
    <text evidence="2">The sequence shown here is derived from an EMBL/GenBank/DDBJ whole genome shotgun (WGS) entry which is preliminary data.</text>
</comment>
<accession>A0A919KL21</accession>
<gene>
    <name evidence="2" type="ORF">GCM10018781_12970</name>
</gene>
<feature type="region of interest" description="Disordered" evidence="1">
    <location>
        <begin position="441"/>
        <end position="643"/>
    </location>
</feature>